<evidence type="ECO:0008006" key="4">
    <source>
        <dbReference type="Google" id="ProtNLM"/>
    </source>
</evidence>
<evidence type="ECO:0000313" key="2">
    <source>
        <dbReference type="EMBL" id="MBB4013502.1"/>
    </source>
</evidence>
<sequence>MLRTLTTTLLACALATGCANQCGPDQGRGGPPSGDTRPQRGGPGGPGGMAGGPGGMNRPQDTLALQLDLLHEALRLDRRQEPYWLAYTDRLQALMSDMQRPHAESAQADALHRIDDRIAPLRNRLAALDQLSDAAARLYRELDARQRGVADEMLPATVPLLADSIEQGGPHGGMDGNGQAGQQGQHRRR</sequence>
<evidence type="ECO:0000256" key="1">
    <source>
        <dbReference type="SAM" id="MobiDB-lite"/>
    </source>
</evidence>
<feature type="region of interest" description="Disordered" evidence="1">
    <location>
        <begin position="20"/>
        <end position="59"/>
    </location>
</feature>
<name>A0A840BPA2_9RHOO</name>
<dbReference type="EMBL" id="JACIET010000002">
    <property type="protein sequence ID" value="MBB4013502.1"/>
    <property type="molecule type" value="Genomic_DNA"/>
</dbReference>
<dbReference type="PROSITE" id="PS51257">
    <property type="entry name" value="PROKAR_LIPOPROTEIN"/>
    <property type="match status" value="1"/>
</dbReference>
<reference evidence="2 3" key="1">
    <citation type="submission" date="2020-08" db="EMBL/GenBank/DDBJ databases">
        <title>Genomic Encyclopedia of Type Strains, Phase IV (KMG-IV): sequencing the most valuable type-strain genomes for metagenomic binning, comparative biology and taxonomic classification.</title>
        <authorList>
            <person name="Goeker M."/>
        </authorList>
    </citation>
    <scope>NUCLEOTIDE SEQUENCE [LARGE SCALE GENOMIC DNA]</scope>
    <source>
        <strain evidence="2 3">DSM 106739</strain>
    </source>
</reference>
<dbReference type="AlphaFoldDB" id="A0A840BPA2"/>
<accession>A0A840BPA2</accession>
<feature type="compositionally biased region" description="Gly residues" evidence="1">
    <location>
        <begin position="41"/>
        <end position="55"/>
    </location>
</feature>
<dbReference type="Proteomes" id="UP000561045">
    <property type="component" value="Unassembled WGS sequence"/>
</dbReference>
<gene>
    <name evidence="2" type="ORF">GGR36_002848</name>
</gene>
<dbReference type="RefSeq" id="WP_183635368.1">
    <property type="nucleotide sequence ID" value="NZ_BAABLE010000005.1"/>
</dbReference>
<comment type="caution">
    <text evidence="2">The sequence shown here is derived from an EMBL/GenBank/DDBJ whole genome shotgun (WGS) entry which is preliminary data.</text>
</comment>
<protein>
    <recommendedName>
        <fullName evidence="4">LTXXQ motif family protein</fullName>
    </recommendedName>
</protein>
<proteinExistence type="predicted"/>
<feature type="region of interest" description="Disordered" evidence="1">
    <location>
        <begin position="163"/>
        <end position="189"/>
    </location>
</feature>
<evidence type="ECO:0000313" key="3">
    <source>
        <dbReference type="Proteomes" id="UP000561045"/>
    </source>
</evidence>
<feature type="compositionally biased region" description="Gly residues" evidence="1">
    <location>
        <begin position="169"/>
        <end position="181"/>
    </location>
</feature>
<keyword evidence="3" id="KW-1185">Reference proteome</keyword>
<organism evidence="2 3">
    <name type="scientific">Niveibacterium umoris</name>
    <dbReference type="NCBI Taxonomy" id="1193620"/>
    <lineage>
        <taxon>Bacteria</taxon>
        <taxon>Pseudomonadati</taxon>
        <taxon>Pseudomonadota</taxon>
        <taxon>Betaproteobacteria</taxon>
        <taxon>Rhodocyclales</taxon>
        <taxon>Rhodocyclaceae</taxon>
        <taxon>Niveibacterium</taxon>
    </lineage>
</organism>